<accession>A0A1I7XTW6</accession>
<organism evidence="1 2">
    <name type="scientific">Heterorhabditis bacteriophora</name>
    <name type="common">Entomopathogenic nematode worm</name>
    <dbReference type="NCBI Taxonomy" id="37862"/>
    <lineage>
        <taxon>Eukaryota</taxon>
        <taxon>Metazoa</taxon>
        <taxon>Ecdysozoa</taxon>
        <taxon>Nematoda</taxon>
        <taxon>Chromadorea</taxon>
        <taxon>Rhabditida</taxon>
        <taxon>Rhabditina</taxon>
        <taxon>Rhabditomorpha</taxon>
        <taxon>Strongyloidea</taxon>
        <taxon>Heterorhabditidae</taxon>
        <taxon>Heterorhabditis</taxon>
    </lineage>
</organism>
<reference evidence="2" key="1">
    <citation type="submission" date="2016-11" db="UniProtKB">
        <authorList>
            <consortium name="WormBaseParasite"/>
        </authorList>
    </citation>
    <scope>IDENTIFICATION</scope>
</reference>
<dbReference type="WBParaSite" id="Hba_20938">
    <property type="protein sequence ID" value="Hba_20938"/>
    <property type="gene ID" value="Hba_20938"/>
</dbReference>
<protein>
    <submittedName>
        <fullName evidence="2">Transposase</fullName>
    </submittedName>
</protein>
<keyword evidence="1" id="KW-1185">Reference proteome</keyword>
<evidence type="ECO:0000313" key="2">
    <source>
        <dbReference type="WBParaSite" id="Hba_20938"/>
    </source>
</evidence>
<sequence length="61" mass="6991">MPIDEDYAGNVFAYCPRAIELDEQLRKSKQFVKIVKDNQIERGGKPSKLGGREKREIIKIA</sequence>
<dbReference type="AlphaFoldDB" id="A0A1I7XTW6"/>
<proteinExistence type="predicted"/>
<name>A0A1I7XTW6_HETBA</name>
<evidence type="ECO:0000313" key="1">
    <source>
        <dbReference type="Proteomes" id="UP000095283"/>
    </source>
</evidence>
<dbReference type="Proteomes" id="UP000095283">
    <property type="component" value="Unplaced"/>
</dbReference>